<dbReference type="Pfam" id="PF12804">
    <property type="entry name" value="NTP_transf_3"/>
    <property type="match status" value="1"/>
</dbReference>
<dbReference type="SUPFAM" id="SSF53448">
    <property type="entry name" value="Nucleotide-diphospho-sugar transferases"/>
    <property type="match status" value="1"/>
</dbReference>
<evidence type="ECO:0000313" key="4">
    <source>
        <dbReference type="Proteomes" id="UP000035287"/>
    </source>
</evidence>
<organism evidence="3 4">
    <name type="scientific">Croceicoccus naphthovorans</name>
    <dbReference type="NCBI Taxonomy" id="1348774"/>
    <lineage>
        <taxon>Bacteria</taxon>
        <taxon>Pseudomonadati</taxon>
        <taxon>Pseudomonadota</taxon>
        <taxon>Alphaproteobacteria</taxon>
        <taxon>Sphingomonadales</taxon>
        <taxon>Erythrobacteraceae</taxon>
        <taxon>Croceicoccus</taxon>
    </lineage>
</organism>
<dbReference type="PANTHER" id="PTHR19136:SF81">
    <property type="entry name" value="MOLYBDENUM COFACTOR GUANYLYLTRANSFERASE"/>
    <property type="match status" value="1"/>
</dbReference>
<dbReference type="AlphaFoldDB" id="A0A0G3XC17"/>
<dbReference type="PATRIC" id="fig|1348774.3.peg.498"/>
<name>A0A0G3XC17_9SPHN</name>
<protein>
    <submittedName>
        <fullName evidence="3">Uncharacterized protein</fullName>
    </submittedName>
</protein>
<proteinExistence type="predicted"/>
<dbReference type="STRING" id="1348774.AB433_02375"/>
<keyword evidence="2" id="KW-0460">Magnesium</keyword>
<accession>A0A0G3XC17</accession>
<dbReference type="Proteomes" id="UP000035287">
    <property type="component" value="Chromosome"/>
</dbReference>
<gene>
    <name evidence="3" type="ORF">AB433_02375</name>
</gene>
<evidence type="ECO:0000256" key="1">
    <source>
        <dbReference type="ARBA" id="ARBA00022679"/>
    </source>
</evidence>
<evidence type="ECO:0000313" key="3">
    <source>
        <dbReference type="EMBL" id="AKM09070.1"/>
    </source>
</evidence>
<keyword evidence="4" id="KW-1185">Reference proteome</keyword>
<dbReference type="EMBL" id="CP011770">
    <property type="protein sequence ID" value="AKM09070.1"/>
    <property type="molecule type" value="Genomic_DNA"/>
</dbReference>
<dbReference type="InterPro" id="IPR029044">
    <property type="entry name" value="Nucleotide-diphossugar_trans"/>
</dbReference>
<evidence type="ECO:0000256" key="2">
    <source>
        <dbReference type="ARBA" id="ARBA00022842"/>
    </source>
</evidence>
<reference evidence="3 4" key="1">
    <citation type="submission" date="2015-06" db="EMBL/GenBank/DDBJ databases">
        <authorList>
            <person name="Zeng Y."/>
            <person name="Huang Y."/>
        </authorList>
    </citation>
    <scope>NUCLEOTIDE SEQUENCE [LARGE SCALE GENOMIC DNA]</scope>
    <source>
        <strain evidence="3 4">PQ-2</strain>
    </source>
</reference>
<keyword evidence="1" id="KW-0808">Transferase</keyword>
<sequence>MNRDEAILGCVLGGGASTRFGSDKALAVLDGATLLDRARATLIALCGDVVIAGRADLEGAVADWPEAGLGPLGGLAGALRHAREAGFGAVLACGVDSLGLPEDLLARLSPGPACLAAQPVVGLWPVATLDVLAEILTGGERRSMLHFAERTGARLVELDAPPANVNTPEDLARLAEDQRRS</sequence>
<dbReference type="RefSeq" id="WP_047819764.1">
    <property type="nucleotide sequence ID" value="NZ_CP011770.1"/>
</dbReference>
<dbReference type="GO" id="GO:0016779">
    <property type="term" value="F:nucleotidyltransferase activity"/>
    <property type="evidence" value="ECO:0007669"/>
    <property type="project" value="UniProtKB-ARBA"/>
</dbReference>
<dbReference type="Gene3D" id="3.90.550.10">
    <property type="entry name" value="Spore Coat Polysaccharide Biosynthesis Protein SpsA, Chain A"/>
    <property type="match status" value="1"/>
</dbReference>
<dbReference type="InterPro" id="IPR025877">
    <property type="entry name" value="MobA-like_NTP_Trfase"/>
</dbReference>
<dbReference type="PANTHER" id="PTHR19136">
    <property type="entry name" value="MOLYBDENUM COFACTOR GUANYLYLTRANSFERASE"/>
    <property type="match status" value="1"/>
</dbReference>
<dbReference type="KEGG" id="cna:AB433_02375"/>
<dbReference type="OrthoDB" id="9788394at2"/>